<dbReference type="Gene3D" id="3.40.50.1010">
    <property type="entry name" value="5'-nuclease"/>
    <property type="match status" value="1"/>
</dbReference>
<keyword evidence="5" id="KW-0800">Toxin</keyword>
<reference evidence="8" key="1">
    <citation type="submission" date="2023-12" db="EMBL/GenBank/DDBJ databases">
        <title>Novel isolates from deep terrestrial aquifers shed light on the physiology and ecology of the class Limnochordia.</title>
        <authorList>
            <person name="Karnachuk O.V."/>
            <person name="Lukina A.P."/>
            <person name="Avakyan M.R."/>
            <person name="Kadnikov V."/>
            <person name="Begmatov S."/>
            <person name="Beletsky A.V."/>
            <person name="Mardanov A.V."/>
            <person name="Ravin N.V."/>
        </authorList>
    </citation>
    <scope>NUCLEOTIDE SEQUENCE [LARGE SCALE GENOMIC DNA]</scope>
    <source>
        <strain evidence="8">LN</strain>
    </source>
</reference>
<keyword evidence="8" id="KW-1185">Reference proteome</keyword>
<keyword evidence="1 5" id="KW-1277">Toxin-antitoxin system</keyword>
<protein>
    <recommendedName>
        <fullName evidence="5">Ribonuclease VapC</fullName>
        <shortName evidence="5">RNase VapC</shortName>
        <ecNumber evidence="5">3.1.-.-</ecNumber>
    </recommendedName>
    <alternativeName>
        <fullName evidence="5">Toxin VapC</fullName>
    </alternativeName>
</protein>
<gene>
    <name evidence="5" type="primary">vapC</name>
    <name evidence="7" type="ORF">VLY81_10355</name>
</gene>
<dbReference type="SUPFAM" id="SSF88723">
    <property type="entry name" value="PIN domain-like"/>
    <property type="match status" value="1"/>
</dbReference>
<dbReference type="Proteomes" id="UP001333102">
    <property type="component" value="Chromosome"/>
</dbReference>
<sequence length="128" mass="13501">MSRWILDASALLVMLHREPGSSMVEDALAEDAAIAAVNLSEVVAKLSDAGVPEPAIREALSAMPLTVVPFDEDLAYRAGLLRRLTRAAGLSLGDRACIALAQRTGAPVLTADRAWATLSLPAAVRIVR</sequence>
<dbReference type="HAMAP" id="MF_00265">
    <property type="entry name" value="VapC_Nob1"/>
    <property type="match status" value="1"/>
</dbReference>
<keyword evidence="5" id="KW-0460">Magnesium</keyword>
<evidence type="ECO:0000256" key="3">
    <source>
        <dbReference type="ARBA" id="ARBA00022723"/>
    </source>
</evidence>
<comment type="similarity">
    <text evidence="5">Belongs to the PINc/VapC protein family.</text>
</comment>
<evidence type="ECO:0000256" key="2">
    <source>
        <dbReference type="ARBA" id="ARBA00022722"/>
    </source>
</evidence>
<dbReference type="EC" id="3.1.-.-" evidence="5"/>
<comment type="function">
    <text evidence="5">Toxic component of a toxin-antitoxin (TA) system. An RNase.</text>
</comment>
<dbReference type="InterPro" id="IPR022907">
    <property type="entry name" value="VapC_family"/>
</dbReference>
<dbReference type="EMBL" id="CP141614">
    <property type="protein sequence ID" value="WRP13834.1"/>
    <property type="molecule type" value="Genomic_DNA"/>
</dbReference>
<accession>A0ABZ1BM83</accession>
<evidence type="ECO:0000313" key="8">
    <source>
        <dbReference type="Proteomes" id="UP001333102"/>
    </source>
</evidence>
<dbReference type="RefSeq" id="WP_324668090.1">
    <property type="nucleotide sequence ID" value="NZ_CP141614.1"/>
</dbReference>
<evidence type="ECO:0000256" key="5">
    <source>
        <dbReference type="HAMAP-Rule" id="MF_00265"/>
    </source>
</evidence>
<dbReference type="Pfam" id="PF01850">
    <property type="entry name" value="PIN"/>
    <property type="match status" value="1"/>
</dbReference>
<proteinExistence type="inferred from homology"/>
<name>A0ABZ1BM83_9FIRM</name>
<evidence type="ECO:0000256" key="4">
    <source>
        <dbReference type="ARBA" id="ARBA00022801"/>
    </source>
</evidence>
<comment type="cofactor">
    <cofactor evidence="5">
        <name>Mg(2+)</name>
        <dbReference type="ChEBI" id="CHEBI:18420"/>
    </cofactor>
</comment>
<feature type="binding site" evidence="5">
    <location>
        <position position="7"/>
    </location>
    <ligand>
        <name>Mg(2+)</name>
        <dbReference type="ChEBI" id="CHEBI:18420"/>
    </ligand>
</feature>
<keyword evidence="3 5" id="KW-0479">Metal-binding</keyword>
<organism evidence="7 8">
    <name type="scientific">Geochorda subterranea</name>
    <dbReference type="NCBI Taxonomy" id="3109564"/>
    <lineage>
        <taxon>Bacteria</taxon>
        <taxon>Bacillati</taxon>
        <taxon>Bacillota</taxon>
        <taxon>Limnochordia</taxon>
        <taxon>Limnochordales</taxon>
        <taxon>Geochordaceae</taxon>
        <taxon>Geochorda</taxon>
    </lineage>
</organism>
<evidence type="ECO:0000259" key="6">
    <source>
        <dbReference type="Pfam" id="PF01850"/>
    </source>
</evidence>
<keyword evidence="4 5" id="KW-0378">Hydrolase</keyword>
<evidence type="ECO:0000313" key="7">
    <source>
        <dbReference type="EMBL" id="WRP13834.1"/>
    </source>
</evidence>
<dbReference type="InterPro" id="IPR002716">
    <property type="entry name" value="PIN_dom"/>
</dbReference>
<dbReference type="CDD" id="cd18682">
    <property type="entry name" value="PIN_VapC-like"/>
    <property type="match status" value="1"/>
</dbReference>
<feature type="domain" description="PIN" evidence="6">
    <location>
        <begin position="5"/>
        <end position="116"/>
    </location>
</feature>
<dbReference type="InterPro" id="IPR029060">
    <property type="entry name" value="PIN-like_dom_sf"/>
</dbReference>
<evidence type="ECO:0000256" key="1">
    <source>
        <dbReference type="ARBA" id="ARBA00022649"/>
    </source>
</evidence>
<feature type="binding site" evidence="5">
    <location>
        <position position="94"/>
    </location>
    <ligand>
        <name>Mg(2+)</name>
        <dbReference type="ChEBI" id="CHEBI:18420"/>
    </ligand>
</feature>
<keyword evidence="2 5" id="KW-0540">Nuclease</keyword>